<evidence type="ECO:0000256" key="3">
    <source>
        <dbReference type="ARBA" id="ARBA00023002"/>
    </source>
</evidence>
<feature type="domain" description="Aldehyde dehydrogenase" evidence="4">
    <location>
        <begin position="10"/>
        <end position="470"/>
    </location>
</feature>
<dbReference type="SUPFAM" id="SSF53720">
    <property type="entry name" value="ALDH-like"/>
    <property type="match status" value="1"/>
</dbReference>
<dbReference type="AlphaFoldDB" id="Q704D6"/>
<dbReference type="EC" id="1.2.1.-" evidence="5"/>
<accession>Q704D6</accession>
<dbReference type="InterPro" id="IPR016162">
    <property type="entry name" value="Ald_DH_N"/>
</dbReference>
<comment type="similarity">
    <text evidence="1">Belongs to the aldehyde dehydrogenase family.</text>
</comment>
<sequence length="477" mass="52130">MILWPMPDVVVVNPATEEVLAVLPSASREEVRRAIDEAEDAFYRWSELPLRERAKLLRRAADLIEADDTLINTLVAESGKPIRDARAELRRAIEIFRASAEEAKYILEGKIPRVDAYDYPLANENRIAMEVREPMGVVAGALSYNNPASTFAHKIAPVIAAGNTVIAKPSSHTPLTALKMAQILQKAGVPQGVVQVVVGSGEEIFNEFVDNPKVVGISFTGSTAVGLQVAAKAAGRGKKFMIAPGGSDPAIVFADADLEAAASIIARARFENAGQNCNATKRVFVERKVYDKFLDILRRKIAAIKVGDPMDESTEMGPVISDKMVKAMEGIVADAVEKGGKLLYGGRRMQRKGYFFEPTLVAFDGRPPEAKAFREEVFGPVLPVAPFEDEREAVELANWTQYGLQSAVFTSDYKRAFRVARAIKAGAVMINDSTRVRFDALPYGGVKMSGLSAGWREGVRSTMLLFTEIKYYVLNIA</sequence>
<keyword evidence="3 5" id="KW-0560">Oxidoreductase</keyword>
<protein>
    <submittedName>
        <fullName evidence="5">Aldehyde dehydrogenase</fullName>
        <ecNumber evidence="5">1.2.1.-</ecNumber>
    </submittedName>
</protein>
<dbReference type="FunFam" id="3.40.309.10:FF:000009">
    <property type="entry name" value="Aldehyde dehydrogenase A"/>
    <property type="match status" value="1"/>
</dbReference>
<dbReference type="InterPro" id="IPR015590">
    <property type="entry name" value="Aldehyde_DH_dom"/>
</dbReference>
<dbReference type="InterPro" id="IPR016161">
    <property type="entry name" value="Ald_DH/histidinol_DH"/>
</dbReference>
<gene>
    <name evidence="5" type="primary">aldh</name>
</gene>
<evidence type="ECO:0000256" key="1">
    <source>
        <dbReference type="ARBA" id="ARBA00009986"/>
    </source>
</evidence>
<reference evidence="5" key="1">
    <citation type="journal article" date="2004" name="J. Bacteriol.">
        <title>Reconstruction of the central carbohydrate metabolism of Thermoproteus tenax using genomic and biochemical data.</title>
        <authorList>
            <person name="Siebers B."/>
            <person name="Tjaden B."/>
            <person name="Michalke K."/>
            <person name="Doerr C."/>
            <person name="Ahmed H."/>
            <person name="Zaparty M."/>
            <person name="Gordon P."/>
            <person name="Sensen C.W."/>
            <person name="Zibat A."/>
            <person name="Klenk H.P."/>
            <person name="Schuster S.C."/>
            <person name="Hensel R."/>
        </authorList>
    </citation>
    <scope>NUCLEOTIDE SEQUENCE</scope>
</reference>
<dbReference type="GO" id="GO:0008911">
    <property type="term" value="F:lactaldehyde dehydrogenase (NAD+) activity"/>
    <property type="evidence" value="ECO:0007669"/>
    <property type="project" value="TreeGrafter"/>
</dbReference>
<proteinExistence type="inferred from homology"/>
<comment type="subunit">
    <text evidence="2">Homotetramer.</text>
</comment>
<evidence type="ECO:0000259" key="4">
    <source>
        <dbReference type="Pfam" id="PF00171"/>
    </source>
</evidence>
<dbReference type="PANTHER" id="PTHR42991">
    <property type="entry name" value="ALDEHYDE DEHYDROGENASE"/>
    <property type="match status" value="1"/>
</dbReference>
<dbReference type="EMBL" id="AJ621277">
    <property type="protein sequence ID" value="CAF18458.1"/>
    <property type="molecule type" value="Genomic_DNA"/>
</dbReference>
<dbReference type="FunFam" id="3.40.605.10:FF:000007">
    <property type="entry name" value="NAD/NADP-dependent betaine aldehyde dehydrogenase"/>
    <property type="match status" value="1"/>
</dbReference>
<dbReference type="CDD" id="cd07145">
    <property type="entry name" value="ALDH_LactADH_F420-Bios"/>
    <property type="match status" value="1"/>
</dbReference>
<name>Q704D6_THETE</name>
<dbReference type="Gene3D" id="3.40.605.10">
    <property type="entry name" value="Aldehyde Dehydrogenase, Chain A, domain 1"/>
    <property type="match status" value="1"/>
</dbReference>
<dbReference type="Pfam" id="PF00171">
    <property type="entry name" value="Aldedh"/>
    <property type="match status" value="1"/>
</dbReference>
<dbReference type="InterPro" id="IPR016160">
    <property type="entry name" value="Ald_DH_CS_CYS"/>
</dbReference>
<evidence type="ECO:0000256" key="2">
    <source>
        <dbReference type="ARBA" id="ARBA00011881"/>
    </source>
</evidence>
<dbReference type="PANTHER" id="PTHR42991:SF1">
    <property type="entry name" value="ALDEHYDE DEHYDROGENASE"/>
    <property type="match status" value="1"/>
</dbReference>
<dbReference type="Gene3D" id="3.40.309.10">
    <property type="entry name" value="Aldehyde Dehydrogenase, Chain A, domain 2"/>
    <property type="match status" value="1"/>
</dbReference>
<evidence type="ECO:0000313" key="5">
    <source>
        <dbReference type="EMBL" id="CAF18458.1"/>
    </source>
</evidence>
<dbReference type="InterPro" id="IPR016163">
    <property type="entry name" value="Ald_DH_C"/>
</dbReference>
<dbReference type="PROSITE" id="PS00070">
    <property type="entry name" value="ALDEHYDE_DEHYDR_CYS"/>
    <property type="match status" value="1"/>
</dbReference>
<organism evidence="5">
    <name type="scientific">Thermoproteus tenax</name>
    <dbReference type="NCBI Taxonomy" id="2271"/>
    <lineage>
        <taxon>Archaea</taxon>
        <taxon>Thermoproteota</taxon>
        <taxon>Thermoprotei</taxon>
        <taxon>Thermoproteales</taxon>
        <taxon>Thermoproteaceae</taxon>
        <taxon>Thermoproteus</taxon>
    </lineage>
</organism>
<dbReference type="InterPro" id="IPR051020">
    <property type="entry name" value="ALDH-related_metabolic_enz"/>
</dbReference>